<comment type="caution">
    <text evidence="7">The sequence shown here is derived from an EMBL/GenBank/DDBJ whole genome shotgun (WGS) entry which is preliminary data.</text>
</comment>
<dbReference type="EMBL" id="JAGKQQ010000001">
    <property type="protein sequence ID" value="MBP3958463.1"/>
    <property type="molecule type" value="Genomic_DNA"/>
</dbReference>
<dbReference type="InterPro" id="IPR050768">
    <property type="entry name" value="UPF0353/GerABKA_families"/>
</dbReference>
<keyword evidence="4 5" id="KW-0472">Membrane</keyword>
<dbReference type="InterPro" id="IPR002035">
    <property type="entry name" value="VWF_A"/>
</dbReference>
<dbReference type="InterPro" id="IPR024163">
    <property type="entry name" value="Aerotolerance_reg_N"/>
</dbReference>
<dbReference type="SUPFAM" id="SSF53300">
    <property type="entry name" value="vWA-like"/>
    <property type="match status" value="1"/>
</dbReference>
<keyword evidence="2 5" id="KW-0812">Transmembrane</keyword>
<dbReference type="Gene3D" id="3.40.50.410">
    <property type="entry name" value="von Willebrand factor, type A domain"/>
    <property type="match status" value="1"/>
</dbReference>
<evidence type="ECO:0000256" key="1">
    <source>
        <dbReference type="ARBA" id="ARBA00022475"/>
    </source>
</evidence>
<evidence type="ECO:0000259" key="6">
    <source>
        <dbReference type="PROSITE" id="PS50234"/>
    </source>
</evidence>
<reference evidence="7 8" key="1">
    <citation type="submission" date="2021-04" db="EMBL/GenBank/DDBJ databases">
        <authorList>
            <person name="Ivanova A."/>
        </authorList>
    </citation>
    <scope>NUCLEOTIDE SEQUENCE [LARGE SCALE GENOMIC DNA]</scope>
    <source>
        <strain evidence="7 8">G18</strain>
    </source>
</reference>
<name>A0ABS5BXS7_9BACT</name>
<evidence type="ECO:0000256" key="2">
    <source>
        <dbReference type="ARBA" id="ARBA00022692"/>
    </source>
</evidence>
<dbReference type="PANTHER" id="PTHR22550">
    <property type="entry name" value="SPORE GERMINATION PROTEIN"/>
    <property type="match status" value="1"/>
</dbReference>
<keyword evidence="1" id="KW-1003">Cell membrane</keyword>
<dbReference type="InterPro" id="IPR036465">
    <property type="entry name" value="vWFA_dom_sf"/>
</dbReference>
<dbReference type="PANTHER" id="PTHR22550:SF5">
    <property type="entry name" value="LEUCINE ZIPPER PROTEIN 4"/>
    <property type="match status" value="1"/>
</dbReference>
<dbReference type="PROSITE" id="PS50234">
    <property type="entry name" value="VWFA"/>
    <property type="match status" value="1"/>
</dbReference>
<evidence type="ECO:0000313" key="8">
    <source>
        <dbReference type="Proteomes" id="UP000676565"/>
    </source>
</evidence>
<keyword evidence="3 5" id="KW-1133">Transmembrane helix</keyword>
<protein>
    <submittedName>
        <fullName evidence="7">VWA domain-containing protein</fullName>
    </submittedName>
</protein>
<feature type="transmembrane region" description="Helical" evidence="5">
    <location>
        <begin position="12"/>
        <end position="28"/>
    </location>
</feature>
<gene>
    <name evidence="7" type="ORF">J8F10_24715</name>
</gene>
<dbReference type="RefSeq" id="WP_210658475.1">
    <property type="nucleotide sequence ID" value="NZ_JAGKQQ010000001.1"/>
</dbReference>
<evidence type="ECO:0000313" key="7">
    <source>
        <dbReference type="EMBL" id="MBP3958463.1"/>
    </source>
</evidence>
<dbReference type="Proteomes" id="UP000676565">
    <property type="component" value="Unassembled WGS sequence"/>
</dbReference>
<sequence>MLEFMLSFTNPEFLWLTPLALVVAWWWRRRRRPALRFSDVSGFGNRTGRRASVASWGGPVLRGLACVCLVVACAGPRRPDTETSLPSEGIALVMALDVSGSMGTEDVAWNLNSPPVSRLDAARRALKLFLAGGDAPDGTNFKPRPGDSVGLVVFAAVPQTACPLTLNHSVFFKVVDGLQPRGGVDAGTNIGDSLAEAIIRLDAVDNPKKARVLILLSDGEHNVFKEDVPDAKKPGIDRTLKPREAAQLAANLNVKIYTIDAGGEPPPGSTPDMVAQRKAGRQALKDVAEMTNGKSFQATSGTDLLAAYREISTLEKGPELAPIYRQYFEYYAWFAGAALVLILSTHALDRTLWRAVT</sequence>
<evidence type="ECO:0000256" key="3">
    <source>
        <dbReference type="ARBA" id="ARBA00022989"/>
    </source>
</evidence>
<dbReference type="Pfam" id="PF07584">
    <property type="entry name" value="BatA"/>
    <property type="match status" value="1"/>
</dbReference>
<accession>A0ABS5BXS7</accession>
<feature type="domain" description="VWFA" evidence="6">
    <location>
        <begin position="91"/>
        <end position="311"/>
    </location>
</feature>
<evidence type="ECO:0000256" key="4">
    <source>
        <dbReference type="ARBA" id="ARBA00023136"/>
    </source>
</evidence>
<dbReference type="SMART" id="SM00327">
    <property type="entry name" value="VWA"/>
    <property type="match status" value="1"/>
</dbReference>
<organism evidence="7 8">
    <name type="scientific">Gemmata palustris</name>
    <dbReference type="NCBI Taxonomy" id="2822762"/>
    <lineage>
        <taxon>Bacteria</taxon>
        <taxon>Pseudomonadati</taxon>
        <taxon>Planctomycetota</taxon>
        <taxon>Planctomycetia</taxon>
        <taxon>Gemmatales</taxon>
        <taxon>Gemmataceae</taxon>
        <taxon>Gemmata</taxon>
    </lineage>
</organism>
<feature type="transmembrane region" description="Helical" evidence="5">
    <location>
        <begin position="330"/>
        <end position="348"/>
    </location>
</feature>
<dbReference type="Pfam" id="PF13519">
    <property type="entry name" value="VWA_2"/>
    <property type="match status" value="1"/>
</dbReference>
<keyword evidence="8" id="KW-1185">Reference proteome</keyword>
<proteinExistence type="predicted"/>
<evidence type="ECO:0000256" key="5">
    <source>
        <dbReference type="SAM" id="Phobius"/>
    </source>
</evidence>